<evidence type="ECO:0000256" key="2">
    <source>
        <dbReference type="SAM" id="Coils"/>
    </source>
</evidence>
<dbReference type="Proteomes" id="UP000649604">
    <property type="component" value="Unassembled WGS sequence"/>
</dbReference>
<dbReference type="Gene3D" id="2.40.420.20">
    <property type="match status" value="1"/>
</dbReference>
<sequence length="406" mass="44367">MMKKVLGISILIALAGLLGWQIYQKVSQSAPATSGGWGGRGGGRPAVAVEIGEVQQRTIQDIGQFTGSLSPKSQFIVTPKISGRLKQLFVDVGDPVERNQLIAVIDDEGYLQEVEKAQAELEVAKANLEESRSALAIAKRDFERAQNLQQNDILSQSGLDSAEAKYNAAVANYRVSQALVKNRESGLHAAQLHLSYTEIRASWETGDQPRVVGQRFVDEGSILKANDPIVSILDLNAITCVINVIERDYFKVRQDQPATIETDAFPGQTFQGRVARIAPLLNESSRQAEIEIEIPNSDGLLKPGMFVRVQIEFANIEDTTVVPVAALVKRNDQQGVYRADLENMTAQFVPVQVGVLTTQFAQILDPPLSGSVVTLGQYLLEDGATIVLPGQQEQTPSQERPQRQEP</sequence>
<evidence type="ECO:0000313" key="5">
    <source>
        <dbReference type="EMBL" id="MBD3324992.1"/>
    </source>
</evidence>
<dbReference type="Gene3D" id="2.40.30.170">
    <property type="match status" value="1"/>
</dbReference>
<organism evidence="5 6">
    <name type="scientific">candidate division KSB3 bacterium</name>
    <dbReference type="NCBI Taxonomy" id="2044937"/>
    <lineage>
        <taxon>Bacteria</taxon>
        <taxon>candidate division KSB3</taxon>
    </lineage>
</organism>
<feature type="domain" description="Multidrug resistance protein MdtA-like alpha-helical hairpin" evidence="3">
    <location>
        <begin position="121"/>
        <end position="197"/>
    </location>
</feature>
<dbReference type="NCBIfam" id="TIGR01730">
    <property type="entry name" value="RND_mfp"/>
    <property type="match status" value="1"/>
</dbReference>
<dbReference type="SUPFAM" id="SSF111369">
    <property type="entry name" value="HlyD-like secretion proteins"/>
    <property type="match status" value="1"/>
</dbReference>
<reference evidence="5" key="1">
    <citation type="submission" date="2019-11" db="EMBL/GenBank/DDBJ databases">
        <title>Microbial mats filling the niche in hypersaline microbial mats.</title>
        <authorList>
            <person name="Wong H.L."/>
            <person name="Macleod F.I."/>
            <person name="White R.A. III"/>
            <person name="Burns B.P."/>
        </authorList>
    </citation>
    <scope>NUCLEOTIDE SEQUENCE</scope>
    <source>
        <strain evidence="5">Rbin_158</strain>
    </source>
</reference>
<dbReference type="PANTHER" id="PTHR30469:SF15">
    <property type="entry name" value="HLYD FAMILY OF SECRETION PROTEINS"/>
    <property type="match status" value="1"/>
</dbReference>
<dbReference type="InterPro" id="IPR058624">
    <property type="entry name" value="MdtA-like_HH"/>
</dbReference>
<gene>
    <name evidence="5" type="ORF">GF339_10435</name>
</gene>
<evidence type="ECO:0000313" key="6">
    <source>
        <dbReference type="Proteomes" id="UP000649604"/>
    </source>
</evidence>
<evidence type="ECO:0000259" key="3">
    <source>
        <dbReference type="Pfam" id="PF25876"/>
    </source>
</evidence>
<dbReference type="PANTHER" id="PTHR30469">
    <property type="entry name" value="MULTIDRUG RESISTANCE PROTEIN MDTA"/>
    <property type="match status" value="1"/>
</dbReference>
<dbReference type="FunFam" id="2.40.30.170:FF:000010">
    <property type="entry name" value="Efflux RND transporter periplasmic adaptor subunit"/>
    <property type="match status" value="1"/>
</dbReference>
<dbReference type="InterPro" id="IPR058792">
    <property type="entry name" value="Beta-barrel_RND_2"/>
</dbReference>
<dbReference type="Pfam" id="PF25954">
    <property type="entry name" value="Beta-barrel_RND_2"/>
    <property type="match status" value="1"/>
</dbReference>
<dbReference type="Gene3D" id="1.10.287.470">
    <property type="entry name" value="Helix hairpin bin"/>
    <property type="match status" value="1"/>
</dbReference>
<keyword evidence="2" id="KW-0175">Coiled coil</keyword>
<evidence type="ECO:0000259" key="4">
    <source>
        <dbReference type="Pfam" id="PF25954"/>
    </source>
</evidence>
<dbReference type="AlphaFoldDB" id="A0A9D5JVE5"/>
<dbReference type="GO" id="GO:1990281">
    <property type="term" value="C:efflux pump complex"/>
    <property type="evidence" value="ECO:0007669"/>
    <property type="project" value="TreeGrafter"/>
</dbReference>
<dbReference type="Pfam" id="PF25876">
    <property type="entry name" value="HH_MFP_RND"/>
    <property type="match status" value="1"/>
</dbReference>
<comment type="caution">
    <text evidence="5">The sequence shown here is derived from an EMBL/GenBank/DDBJ whole genome shotgun (WGS) entry which is preliminary data.</text>
</comment>
<comment type="similarity">
    <text evidence="1">Belongs to the membrane fusion protein (MFP) (TC 8.A.1) family.</text>
</comment>
<dbReference type="InterPro" id="IPR006143">
    <property type="entry name" value="RND_pump_MFP"/>
</dbReference>
<proteinExistence type="inferred from homology"/>
<dbReference type="GO" id="GO:0015562">
    <property type="term" value="F:efflux transmembrane transporter activity"/>
    <property type="evidence" value="ECO:0007669"/>
    <property type="project" value="TreeGrafter"/>
</dbReference>
<accession>A0A9D5JVE5</accession>
<feature type="coiled-coil region" evidence="2">
    <location>
        <begin position="107"/>
        <end position="148"/>
    </location>
</feature>
<dbReference type="EMBL" id="WJJP01000332">
    <property type="protein sequence ID" value="MBD3324992.1"/>
    <property type="molecule type" value="Genomic_DNA"/>
</dbReference>
<name>A0A9D5JVE5_9BACT</name>
<protein>
    <submittedName>
        <fullName evidence="5">Efflux RND transporter periplasmic adaptor subunit</fullName>
    </submittedName>
</protein>
<evidence type="ECO:0000256" key="1">
    <source>
        <dbReference type="ARBA" id="ARBA00009477"/>
    </source>
</evidence>
<feature type="domain" description="CusB-like beta-barrel" evidence="4">
    <location>
        <begin position="242"/>
        <end position="312"/>
    </location>
</feature>